<gene>
    <name evidence="1" type="ORF">TPAB3V08_LOCUS11231</name>
</gene>
<protein>
    <submittedName>
        <fullName evidence="1">Uncharacterized protein</fullName>
    </submittedName>
</protein>
<evidence type="ECO:0000313" key="2">
    <source>
        <dbReference type="Proteomes" id="UP001153148"/>
    </source>
</evidence>
<sequence>MKNEQVNCLTKAQDGVYGVSPQVIYTEREAAAVSDDSANICRKGESTLQKPQLLELLLIYLGISSFVLLRLSSISFLDSTLQRKILKAPGIDPGTSGYVAMISDHGRDSTLQRKILKAPGIDPGTSGYVAMISDHGR</sequence>
<reference evidence="1" key="1">
    <citation type="submission" date="2021-03" db="EMBL/GenBank/DDBJ databases">
        <authorList>
            <person name="Tran Van P."/>
        </authorList>
    </citation>
    <scope>NUCLEOTIDE SEQUENCE</scope>
</reference>
<organism evidence="1 2">
    <name type="scientific">Timema podura</name>
    <name type="common">Walking stick</name>
    <dbReference type="NCBI Taxonomy" id="61482"/>
    <lineage>
        <taxon>Eukaryota</taxon>
        <taxon>Metazoa</taxon>
        <taxon>Ecdysozoa</taxon>
        <taxon>Arthropoda</taxon>
        <taxon>Hexapoda</taxon>
        <taxon>Insecta</taxon>
        <taxon>Pterygota</taxon>
        <taxon>Neoptera</taxon>
        <taxon>Polyneoptera</taxon>
        <taxon>Phasmatodea</taxon>
        <taxon>Timematodea</taxon>
        <taxon>Timematoidea</taxon>
        <taxon>Timematidae</taxon>
        <taxon>Timema</taxon>
    </lineage>
</organism>
<dbReference type="EMBL" id="CAJPIN010032976">
    <property type="protein sequence ID" value="CAG2064284.1"/>
    <property type="molecule type" value="Genomic_DNA"/>
</dbReference>
<accession>A0ABN7PDP5</accession>
<feature type="non-terminal residue" evidence="1">
    <location>
        <position position="137"/>
    </location>
</feature>
<proteinExistence type="predicted"/>
<dbReference type="Proteomes" id="UP001153148">
    <property type="component" value="Unassembled WGS sequence"/>
</dbReference>
<evidence type="ECO:0000313" key="1">
    <source>
        <dbReference type="EMBL" id="CAG2064284.1"/>
    </source>
</evidence>
<keyword evidence="2" id="KW-1185">Reference proteome</keyword>
<name>A0ABN7PDP5_TIMPD</name>
<comment type="caution">
    <text evidence="1">The sequence shown here is derived from an EMBL/GenBank/DDBJ whole genome shotgun (WGS) entry which is preliminary data.</text>
</comment>